<dbReference type="Gene3D" id="3.90.1150.30">
    <property type="match status" value="1"/>
</dbReference>
<dbReference type="Proteomes" id="UP001575652">
    <property type="component" value="Unassembled WGS sequence"/>
</dbReference>
<proteinExistence type="predicted"/>
<keyword evidence="1" id="KW-0238">DNA-binding</keyword>
<dbReference type="GO" id="GO:0003677">
    <property type="term" value="F:DNA binding"/>
    <property type="evidence" value="ECO:0007669"/>
    <property type="project" value="UniProtKB-KW"/>
</dbReference>
<organism evidence="1 2">
    <name type="scientific">Arthrobacter halodurans</name>
    <dbReference type="NCBI Taxonomy" id="516699"/>
    <lineage>
        <taxon>Bacteria</taxon>
        <taxon>Bacillati</taxon>
        <taxon>Actinomycetota</taxon>
        <taxon>Actinomycetes</taxon>
        <taxon>Micrococcales</taxon>
        <taxon>Micrococcaceae</taxon>
        <taxon>Arthrobacter</taxon>
    </lineage>
</organism>
<dbReference type="PANTHER" id="PTHR35145:SF1">
    <property type="entry name" value="CYTOPLASMIC PROTEIN"/>
    <property type="match status" value="1"/>
</dbReference>
<reference evidence="1 2" key="1">
    <citation type="submission" date="2024-09" db="EMBL/GenBank/DDBJ databases">
        <authorList>
            <person name="Salinas-Garcia M.A."/>
            <person name="Prieme A."/>
        </authorList>
    </citation>
    <scope>NUCLEOTIDE SEQUENCE [LARGE SCALE GENOMIC DNA]</scope>
    <source>
        <strain evidence="1 2">DSM 21081</strain>
    </source>
</reference>
<dbReference type="EMBL" id="JBHDLJ010000005">
    <property type="protein sequence ID" value="MFB0834537.1"/>
    <property type="molecule type" value="Genomic_DNA"/>
</dbReference>
<dbReference type="SUPFAM" id="SSF142906">
    <property type="entry name" value="YjbR-like"/>
    <property type="match status" value="1"/>
</dbReference>
<dbReference type="PANTHER" id="PTHR35145">
    <property type="entry name" value="CYTOPLASMIC PROTEIN-RELATED"/>
    <property type="match status" value="1"/>
</dbReference>
<dbReference type="InterPro" id="IPR058532">
    <property type="entry name" value="YjbR/MT2646/Rv2570-like"/>
</dbReference>
<evidence type="ECO:0000313" key="1">
    <source>
        <dbReference type="EMBL" id="MFB0834537.1"/>
    </source>
</evidence>
<keyword evidence="2" id="KW-1185">Reference proteome</keyword>
<name>A0ABV4ULM9_9MICC</name>
<dbReference type="Pfam" id="PF04237">
    <property type="entry name" value="YjbR"/>
    <property type="match status" value="1"/>
</dbReference>
<protein>
    <submittedName>
        <fullName evidence="1">MmcQ/YjbR family DNA-binding protein</fullName>
    </submittedName>
</protein>
<dbReference type="InterPro" id="IPR038056">
    <property type="entry name" value="YjbR-like_sf"/>
</dbReference>
<gene>
    <name evidence="1" type="ORF">ACETWP_08045</name>
</gene>
<dbReference type="RefSeq" id="WP_373971711.1">
    <property type="nucleotide sequence ID" value="NZ_JBHDLJ010000005.1"/>
</dbReference>
<evidence type="ECO:0000313" key="2">
    <source>
        <dbReference type="Proteomes" id="UP001575652"/>
    </source>
</evidence>
<dbReference type="InterPro" id="IPR007351">
    <property type="entry name" value="YjbR"/>
</dbReference>
<accession>A0ABV4ULM9</accession>
<sequence>MKYHDAREACLSLPGTFEDFPFGADTAVFRVRGRADGPARLFALLWEGPAEGSARVNLKCEPELAARLRAAHPEITPGYHMSKRHWNTVDCSGALDESTIRDLIEDSYDLVVERLPRADREALGWRGMAR</sequence>
<comment type="caution">
    <text evidence="1">The sequence shown here is derived from an EMBL/GenBank/DDBJ whole genome shotgun (WGS) entry which is preliminary data.</text>
</comment>